<dbReference type="NCBIfam" id="NF004651">
    <property type="entry name" value="PRK05996.1"/>
    <property type="match status" value="1"/>
</dbReference>
<dbReference type="InterPro" id="IPR050330">
    <property type="entry name" value="Bact_OuterMem_StrucFunc"/>
</dbReference>
<evidence type="ECO:0000256" key="4">
    <source>
        <dbReference type="ARBA" id="ARBA00022692"/>
    </source>
</evidence>
<dbReference type="Gene3D" id="3.30.1330.60">
    <property type="entry name" value="OmpA-like domain"/>
    <property type="match status" value="1"/>
</dbReference>
<dbReference type="PROSITE" id="PS51123">
    <property type="entry name" value="OMPA_2"/>
    <property type="match status" value="1"/>
</dbReference>
<dbReference type="InterPro" id="IPR006665">
    <property type="entry name" value="OmpA-like"/>
</dbReference>
<protein>
    <submittedName>
        <fullName evidence="9">Uncharacterized protein</fullName>
    </submittedName>
</protein>
<dbReference type="Pfam" id="PF13677">
    <property type="entry name" value="MotB_plug"/>
    <property type="match status" value="1"/>
</dbReference>
<keyword evidence="6 8" id="KW-0472">Membrane</keyword>
<evidence type="ECO:0000256" key="3">
    <source>
        <dbReference type="ARBA" id="ARBA00022475"/>
    </source>
</evidence>
<proteinExistence type="inferred from homology"/>
<dbReference type="SUPFAM" id="SSF103088">
    <property type="entry name" value="OmpA-like"/>
    <property type="match status" value="1"/>
</dbReference>
<dbReference type="GO" id="GO:0005886">
    <property type="term" value="C:plasma membrane"/>
    <property type="evidence" value="ECO:0007669"/>
    <property type="project" value="UniProtKB-SubCell"/>
</dbReference>
<dbReference type="Proteomes" id="UP000239089">
    <property type="component" value="Unassembled WGS sequence"/>
</dbReference>
<keyword evidence="3" id="KW-1003">Cell membrane</keyword>
<evidence type="ECO:0000313" key="9">
    <source>
        <dbReference type="EMBL" id="PPQ32326.1"/>
    </source>
</evidence>
<evidence type="ECO:0000256" key="6">
    <source>
        <dbReference type="ARBA" id="ARBA00023136"/>
    </source>
</evidence>
<dbReference type="InterPro" id="IPR025713">
    <property type="entry name" value="MotB-like_N_dom"/>
</dbReference>
<evidence type="ECO:0000313" key="10">
    <source>
        <dbReference type="Proteomes" id="UP000239089"/>
    </source>
</evidence>
<evidence type="ECO:0000256" key="7">
    <source>
        <dbReference type="SAM" id="MobiDB-lite"/>
    </source>
</evidence>
<dbReference type="PANTHER" id="PTHR30329">
    <property type="entry name" value="STATOR ELEMENT OF FLAGELLAR MOTOR COMPLEX"/>
    <property type="match status" value="1"/>
</dbReference>
<feature type="compositionally biased region" description="Basic and acidic residues" evidence="7">
    <location>
        <begin position="105"/>
        <end position="116"/>
    </location>
</feature>
<organism evidence="9 10">
    <name type="scientific">Rhodoblastus sphagnicola</name>
    <dbReference type="NCBI Taxonomy" id="333368"/>
    <lineage>
        <taxon>Bacteria</taxon>
        <taxon>Pseudomonadati</taxon>
        <taxon>Pseudomonadota</taxon>
        <taxon>Alphaproteobacteria</taxon>
        <taxon>Hyphomicrobiales</taxon>
        <taxon>Rhodoblastaceae</taxon>
        <taxon>Rhodoblastus</taxon>
    </lineage>
</organism>
<comment type="similarity">
    <text evidence="2">Belongs to the MotB family.</text>
</comment>
<dbReference type="EMBL" id="NHSJ01000040">
    <property type="protein sequence ID" value="PPQ32326.1"/>
    <property type="molecule type" value="Genomic_DNA"/>
</dbReference>
<dbReference type="Pfam" id="PF00691">
    <property type="entry name" value="OmpA"/>
    <property type="match status" value="1"/>
</dbReference>
<dbReference type="InterPro" id="IPR036737">
    <property type="entry name" value="OmpA-like_sf"/>
</dbReference>
<keyword evidence="5 8" id="KW-1133">Transmembrane helix</keyword>
<gene>
    <name evidence="9" type="ORF">CCR94_05820</name>
</gene>
<evidence type="ECO:0000256" key="8">
    <source>
        <dbReference type="SAM" id="Phobius"/>
    </source>
</evidence>
<dbReference type="AlphaFoldDB" id="A0A2S6NCI6"/>
<keyword evidence="4 8" id="KW-0812">Transmembrane</keyword>
<feature type="transmembrane region" description="Helical" evidence="8">
    <location>
        <begin position="30"/>
        <end position="49"/>
    </location>
</feature>
<dbReference type="CDD" id="cd07185">
    <property type="entry name" value="OmpA_C-like"/>
    <property type="match status" value="1"/>
</dbReference>
<comment type="caution">
    <text evidence="9">The sequence shown here is derived from an EMBL/GenBank/DDBJ whole genome shotgun (WGS) entry which is preliminary data.</text>
</comment>
<evidence type="ECO:0000256" key="2">
    <source>
        <dbReference type="ARBA" id="ARBA00008914"/>
    </source>
</evidence>
<dbReference type="RefSeq" id="WP_104506944.1">
    <property type="nucleotide sequence ID" value="NZ_JACIGC010000013.1"/>
</dbReference>
<name>A0A2S6NCI6_9HYPH</name>
<comment type="subcellular location">
    <subcellularLocation>
        <location evidence="1">Cell membrane</location>
        <topology evidence="1">Single-pass membrane protein</topology>
    </subcellularLocation>
</comment>
<feature type="region of interest" description="Disordered" evidence="7">
    <location>
        <begin position="75"/>
        <end position="116"/>
    </location>
</feature>
<evidence type="ECO:0000256" key="1">
    <source>
        <dbReference type="ARBA" id="ARBA00004162"/>
    </source>
</evidence>
<feature type="compositionally biased region" description="Basic and acidic residues" evidence="7">
    <location>
        <begin position="75"/>
        <end position="98"/>
    </location>
</feature>
<dbReference type="PANTHER" id="PTHR30329:SF21">
    <property type="entry name" value="LIPOPROTEIN YIAD-RELATED"/>
    <property type="match status" value="1"/>
</dbReference>
<feature type="region of interest" description="Disordered" evidence="7">
    <location>
        <begin position="147"/>
        <end position="230"/>
    </location>
</feature>
<accession>A0A2S6NCI6</accession>
<feature type="compositionally biased region" description="Acidic residues" evidence="7">
    <location>
        <begin position="177"/>
        <end position="189"/>
    </location>
</feature>
<reference evidence="9 10" key="1">
    <citation type="journal article" date="2018" name="Arch. Microbiol.">
        <title>New insights into the metabolic potential of the phototrophic purple bacterium Rhodopila globiformis DSM 161(T) from its draft genome sequence and evidence for a vanadium-dependent nitrogenase.</title>
        <authorList>
            <person name="Imhoff J.F."/>
            <person name="Rahn T."/>
            <person name="Kunzel S."/>
            <person name="Neulinger S.C."/>
        </authorList>
    </citation>
    <scope>NUCLEOTIDE SEQUENCE [LARGE SCALE GENOMIC DNA]</scope>
    <source>
        <strain evidence="9 10">DSM 16996</strain>
    </source>
</reference>
<sequence>MSEEAEQQEIIIVRRHGGHEEGHHGGAWKIAYADFVTAMMAFFLVLWILNSTNKDSQTIIARYFNPVKMEDFAKNKRGIRDEKPADDKPPVNEGEPDKAPPQGQKEGKMEQKGKDPVKDINAKALMNDETLFQNPYAALEQIAGKAPVEKKNGKSGSAAETGSADAYRDPFRAAEGAADDAEEAADEEGPMTPPAPAKAETPPKDGEAAKSGQKGKAPPTPAEQAAQAAQTAQAAQEAAVKADVDALQKQIAAAAKYEVGDNQPKLDVKATSEGLLISLTDNDKFGMFESGSSAPNPKMVHLMERIARMLSKRPGDIVLRGYTDSRPFRNGAATDNWRLSASRAEMAQFMLMRGGLDAGRLERIEGYADRKPANPAQPESAENRRIEILLRKAPS</sequence>
<keyword evidence="10" id="KW-1185">Reference proteome</keyword>
<dbReference type="OrthoDB" id="7170686at2"/>
<evidence type="ECO:0000256" key="5">
    <source>
        <dbReference type="ARBA" id="ARBA00022989"/>
    </source>
</evidence>